<dbReference type="Gene3D" id="2.160.20.80">
    <property type="entry name" value="E3 ubiquitin-protein ligase SopA"/>
    <property type="match status" value="1"/>
</dbReference>
<evidence type="ECO:0000313" key="3">
    <source>
        <dbReference type="EMBL" id="QHT83402.1"/>
    </source>
</evidence>
<sequence length="461" mass="52347">MQSYRAAQQAVGGIFGKYSGSFQDSIDSFVKCEIEKEEFLGALTQFMVDRERMFAEVMQFFESKVNRTKVLTAEDLLEANPELSEEEMELMLRNQNSKDAKKLAKKAESEAKKLAKKAEAEEKKLAKKAEAEAKKLVKKAEAEAKKLVKKAELSNARKKATEERKMMRKEDAASKNVLESFSVTSSNSSSNSSVSDLSDEDADFDKELIALANVAEEIAKAKEEEKIANAAELVKVIELAELERAELERAELERAELERAELERAELEKAELEKAELEKAELARAELAKAELAKAELAKAELAKAELERAARDVKDEDETAAQITEVKFDVKKRVKKTKESKEKRHIVKQNGDNMFVEDTLQKIKYILREGICYTETKIIGKWNEEEDSIEFYNLGEDEAKQITFASVYDFDAESSFENRKVFINGDCLVYHNAQGDIWGRYQPLTNTIVAEEEEDEEEYD</sequence>
<dbReference type="AlphaFoldDB" id="A0A6C0HS29"/>
<dbReference type="SUPFAM" id="SSF141571">
    <property type="entry name" value="Pentapeptide repeat-like"/>
    <property type="match status" value="1"/>
</dbReference>
<feature type="compositionally biased region" description="Basic and acidic residues" evidence="2">
    <location>
        <begin position="159"/>
        <end position="173"/>
    </location>
</feature>
<organism evidence="3">
    <name type="scientific">viral metagenome</name>
    <dbReference type="NCBI Taxonomy" id="1070528"/>
    <lineage>
        <taxon>unclassified sequences</taxon>
        <taxon>metagenomes</taxon>
        <taxon>organismal metagenomes</taxon>
    </lineage>
</organism>
<evidence type="ECO:0000256" key="2">
    <source>
        <dbReference type="SAM" id="MobiDB-lite"/>
    </source>
</evidence>
<accession>A0A6C0HS29</accession>
<feature type="region of interest" description="Disordered" evidence="2">
    <location>
        <begin position="152"/>
        <end position="173"/>
    </location>
</feature>
<protein>
    <submittedName>
        <fullName evidence="3">Uncharacterized protein</fullName>
    </submittedName>
</protein>
<name>A0A6C0HS29_9ZZZZ</name>
<proteinExistence type="predicted"/>
<reference evidence="3" key="1">
    <citation type="journal article" date="2020" name="Nature">
        <title>Giant virus diversity and host interactions through global metagenomics.</title>
        <authorList>
            <person name="Schulz F."/>
            <person name="Roux S."/>
            <person name="Paez-Espino D."/>
            <person name="Jungbluth S."/>
            <person name="Walsh D.A."/>
            <person name="Denef V.J."/>
            <person name="McMahon K.D."/>
            <person name="Konstantinidis K.T."/>
            <person name="Eloe-Fadrosh E.A."/>
            <person name="Kyrpides N.C."/>
            <person name="Woyke T."/>
        </authorList>
    </citation>
    <scope>NUCLEOTIDE SEQUENCE</scope>
    <source>
        <strain evidence="3">GVMAG-M-3300023184-167</strain>
    </source>
</reference>
<dbReference type="EMBL" id="MN740008">
    <property type="protein sequence ID" value="QHT83402.1"/>
    <property type="molecule type" value="Genomic_DNA"/>
</dbReference>
<dbReference type="InterPro" id="IPR001646">
    <property type="entry name" value="5peptide_repeat"/>
</dbReference>
<keyword evidence="1" id="KW-0175">Coiled coil</keyword>
<dbReference type="Pfam" id="PF00805">
    <property type="entry name" value="Pentapeptide"/>
    <property type="match status" value="1"/>
</dbReference>
<evidence type="ECO:0000256" key="1">
    <source>
        <dbReference type="SAM" id="Coils"/>
    </source>
</evidence>
<feature type="coiled-coil region" evidence="1">
    <location>
        <begin position="204"/>
        <end position="320"/>
    </location>
</feature>